<reference evidence="3" key="1">
    <citation type="submission" date="2022-11" db="UniProtKB">
        <authorList>
            <consortium name="WormBaseParasite"/>
        </authorList>
    </citation>
    <scope>IDENTIFICATION</scope>
</reference>
<evidence type="ECO:0000256" key="1">
    <source>
        <dbReference type="SAM" id="MobiDB-lite"/>
    </source>
</evidence>
<dbReference type="Gene3D" id="1.20.120.1110">
    <property type="entry name" value="TAFH/NHR1 domain"/>
    <property type="match status" value="1"/>
</dbReference>
<protein>
    <submittedName>
        <fullName evidence="3">Uncharacterized protein</fullName>
    </submittedName>
</protein>
<proteinExistence type="predicted"/>
<dbReference type="InterPro" id="IPR037249">
    <property type="entry name" value="TAFH/NHR1_dom_sf"/>
</dbReference>
<dbReference type="AlphaFoldDB" id="A0A914E6T7"/>
<evidence type="ECO:0000313" key="2">
    <source>
        <dbReference type="Proteomes" id="UP000887540"/>
    </source>
</evidence>
<evidence type="ECO:0000313" key="3">
    <source>
        <dbReference type="WBParaSite" id="ACRNAN_scaffold61.g12965.t1"/>
    </source>
</evidence>
<keyword evidence="2" id="KW-1185">Reference proteome</keyword>
<name>A0A914E6T7_9BILA</name>
<dbReference type="SUPFAM" id="SSF158553">
    <property type="entry name" value="TAFH domain-like"/>
    <property type="match status" value="1"/>
</dbReference>
<sequence>MVKATEHNQLKSKKGILNSFPIPPDQPVTSGAPMRSTIKQAETSKLSDAESRSKDKVDKCMKLFQSTINIVETFIQSENNKEMVRNLIKDVILNQICPKTFALELEKISINLPIIEPILNENLPSLKKAIDEREINMNWLETITIEKARETTIDKQRAIDKIQERCTTSSSTVEEQYDRIFTETPVYRSIHEIYPVDELIHLKYIYEEEKKKNDLIEKKFLKDITDIPKSLEYYRTKCDEEEQKTLEINMYLKTLETPQEVKIEENETQNNSFNYENLIEEMIFWKNKYEEKVISNQELERKFLREVTYIPMLISYYTKNCEREEYRKSVLFDDNEAMGVLNEKDSSSHIFPQKRTHSEISLEENGNKFIRLD</sequence>
<organism evidence="2 3">
    <name type="scientific">Acrobeloides nanus</name>
    <dbReference type="NCBI Taxonomy" id="290746"/>
    <lineage>
        <taxon>Eukaryota</taxon>
        <taxon>Metazoa</taxon>
        <taxon>Ecdysozoa</taxon>
        <taxon>Nematoda</taxon>
        <taxon>Chromadorea</taxon>
        <taxon>Rhabditida</taxon>
        <taxon>Tylenchina</taxon>
        <taxon>Cephalobomorpha</taxon>
        <taxon>Cephaloboidea</taxon>
        <taxon>Cephalobidae</taxon>
        <taxon>Acrobeloides</taxon>
    </lineage>
</organism>
<accession>A0A914E6T7</accession>
<feature type="region of interest" description="Disordered" evidence="1">
    <location>
        <begin position="1"/>
        <end position="52"/>
    </location>
</feature>
<dbReference type="WBParaSite" id="ACRNAN_scaffold61.g12965.t1">
    <property type="protein sequence ID" value="ACRNAN_scaffold61.g12965.t1"/>
    <property type="gene ID" value="ACRNAN_scaffold61.g12965"/>
</dbReference>
<dbReference type="GO" id="GO:0006351">
    <property type="term" value="P:DNA-templated transcription"/>
    <property type="evidence" value="ECO:0007669"/>
    <property type="project" value="InterPro"/>
</dbReference>
<dbReference type="Proteomes" id="UP000887540">
    <property type="component" value="Unplaced"/>
</dbReference>